<evidence type="ECO:0000313" key="1">
    <source>
        <dbReference type="EMBL" id="UWZ51607.1"/>
    </source>
</evidence>
<keyword evidence="2" id="KW-1185">Reference proteome</keyword>
<reference evidence="1" key="1">
    <citation type="submission" date="2021-04" db="EMBL/GenBank/DDBJ databases">
        <title>Dactylosporangium aurantiacum NRRL B-8018 full assembly.</title>
        <authorList>
            <person name="Hartkoorn R.C."/>
            <person name="Beaudoing E."/>
            <person name="Hot D."/>
        </authorList>
    </citation>
    <scope>NUCLEOTIDE SEQUENCE</scope>
    <source>
        <strain evidence="1">NRRL B-8018</strain>
    </source>
</reference>
<dbReference type="AlphaFoldDB" id="A0A9Q9ICP8"/>
<name>A0A9Q9ICP8_9ACTN</name>
<dbReference type="KEGG" id="daur:Daura_33340"/>
<dbReference type="RefSeq" id="WP_260709506.1">
    <property type="nucleotide sequence ID" value="NZ_CP073767.1"/>
</dbReference>
<organism evidence="1 2">
    <name type="scientific">Dactylosporangium aurantiacum</name>
    <dbReference type="NCBI Taxonomy" id="35754"/>
    <lineage>
        <taxon>Bacteria</taxon>
        <taxon>Bacillati</taxon>
        <taxon>Actinomycetota</taxon>
        <taxon>Actinomycetes</taxon>
        <taxon>Micromonosporales</taxon>
        <taxon>Micromonosporaceae</taxon>
        <taxon>Dactylosporangium</taxon>
    </lineage>
</organism>
<accession>A0A9Q9ICP8</accession>
<protein>
    <submittedName>
        <fullName evidence="1">Uncharacterized protein</fullName>
    </submittedName>
</protein>
<gene>
    <name evidence="1" type="ORF">Daura_33340</name>
</gene>
<dbReference type="Proteomes" id="UP001058003">
    <property type="component" value="Chromosome"/>
</dbReference>
<proteinExistence type="predicted"/>
<sequence length="141" mass="15380">MDRLAAAADREDRTCTQQAQADAAAIRTGRDWTADDVPGIGDYVEIHWQAGTLGVPCSRAPGPTDWRAEGVLRLRDTDAAAFAAWPAATGAPPVRDTLRPFLPEAVRWRHGGDFPRQHKGRTVDLYADPDRAVAWFTVSTA</sequence>
<dbReference type="EMBL" id="CP073767">
    <property type="protein sequence ID" value="UWZ51607.1"/>
    <property type="molecule type" value="Genomic_DNA"/>
</dbReference>
<evidence type="ECO:0000313" key="2">
    <source>
        <dbReference type="Proteomes" id="UP001058003"/>
    </source>
</evidence>